<reference evidence="2 3" key="1">
    <citation type="journal article" date="2016" name="Nat. Commun.">
        <title>Thousands of microbial genomes shed light on interconnected biogeochemical processes in an aquifer system.</title>
        <authorList>
            <person name="Anantharaman K."/>
            <person name="Brown C.T."/>
            <person name="Hug L.A."/>
            <person name="Sharon I."/>
            <person name="Castelle C.J."/>
            <person name="Probst A.J."/>
            <person name="Thomas B.C."/>
            <person name="Singh A."/>
            <person name="Wilkins M.J."/>
            <person name="Karaoz U."/>
            <person name="Brodie E.L."/>
            <person name="Williams K.H."/>
            <person name="Hubbard S.S."/>
            <person name="Banfield J.F."/>
        </authorList>
    </citation>
    <scope>NUCLEOTIDE SEQUENCE [LARGE SCALE GENOMIC DNA]</scope>
    <source>
        <strain evidence="3">RIFCSPLOWO2_12_FULL_64_10</strain>
    </source>
</reference>
<organism evidence="2 3">
    <name type="scientific">Handelsmanbacteria sp. (strain RIFCSPLOWO2_12_FULL_64_10)</name>
    <dbReference type="NCBI Taxonomy" id="1817868"/>
    <lineage>
        <taxon>Bacteria</taxon>
        <taxon>Candidatus Handelsmaniibacteriota</taxon>
    </lineage>
</organism>
<sequence>MDSTARRSHWIIAPALDLACFTAGWAVLFFIPYLLPQYADPIRTFALIFFTAHRYFTFLLVYLDRAEFNRRRGTYILTPVVTFSGVGLCYFFRVDEPEMFAFWYLFNYFHFVTQKYGILRIYSRKSGRDSRTLERWAVYAWGLAGLLYMFYYRAEEGTLMHYLGTLLDGLRPPPLVAQGTFLGAAVLTGVWLARTVERPVSVHLPRLLFFGSVLFMYGVCPVLSTEATAIATSFSHAVEYIALVNLAVKNKARNRALDSAILLRAVDRAVLNTFLFIAAVGAVLYGVKAASATAFYVVVYGSSFAHFVFDGMIWKLRRPDVARGVGAVPVGGGN</sequence>
<evidence type="ECO:0000256" key="1">
    <source>
        <dbReference type="SAM" id="Phobius"/>
    </source>
</evidence>
<proteinExistence type="predicted"/>
<feature type="transmembrane region" description="Helical" evidence="1">
    <location>
        <begin position="269"/>
        <end position="287"/>
    </location>
</feature>
<feature type="transmembrane region" description="Helical" evidence="1">
    <location>
        <begin position="41"/>
        <end position="63"/>
    </location>
</feature>
<feature type="transmembrane region" description="Helical" evidence="1">
    <location>
        <begin position="230"/>
        <end position="248"/>
    </location>
</feature>
<keyword evidence="1" id="KW-0472">Membrane</keyword>
<accession>A0A1F6D1X6</accession>
<gene>
    <name evidence="2" type="ORF">A3F84_06065</name>
</gene>
<feature type="transmembrane region" description="Helical" evidence="1">
    <location>
        <begin position="204"/>
        <end position="224"/>
    </location>
</feature>
<name>A0A1F6D1X6_HANXR</name>
<feature type="transmembrane region" description="Helical" evidence="1">
    <location>
        <begin position="174"/>
        <end position="192"/>
    </location>
</feature>
<feature type="transmembrane region" description="Helical" evidence="1">
    <location>
        <begin position="12"/>
        <end position="35"/>
    </location>
</feature>
<keyword evidence="1" id="KW-0812">Transmembrane</keyword>
<feature type="transmembrane region" description="Helical" evidence="1">
    <location>
        <begin position="293"/>
        <end position="314"/>
    </location>
</feature>
<dbReference type="AlphaFoldDB" id="A0A1F6D1X6"/>
<dbReference type="EMBL" id="MFKF01000078">
    <property type="protein sequence ID" value="OGG55438.1"/>
    <property type="molecule type" value="Genomic_DNA"/>
</dbReference>
<comment type="caution">
    <text evidence="2">The sequence shown here is derived from an EMBL/GenBank/DDBJ whole genome shotgun (WGS) entry which is preliminary data.</text>
</comment>
<evidence type="ECO:0000313" key="3">
    <source>
        <dbReference type="Proteomes" id="UP000178606"/>
    </source>
</evidence>
<evidence type="ECO:0000313" key="2">
    <source>
        <dbReference type="EMBL" id="OGG55438.1"/>
    </source>
</evidence>
<keyword evidence="1" id="KW-1133">Transmembrane helix</keyword>
<dbReference type="Proteomes" id="UP000178606">
    <property type="component" value="Unassembled WGS sequence"/>
</dbReference>
<protein>
    <submittedName>
        <fullName evidence="2">Uncharacterized protein</fullName>
    </submittedName>
</protein>
<feature type="transmembrane region" description="Helical" evidence="1">
    <location>
        <begin position="75"/>
        <end position="93"/>
    </location>
</feature>
<feature type="transmembrane region" description="Helical" evidence="1">
    <location>
        <begin position="136"/>
        <end position="154"/>
    </location>
</feature>
<feature type="transmembrane region" description="Helical" evidence="1">
    <location>
        <begin position="99"/>
        <end position="116"/>
    </location>
</feature>